<dbReference type="GO" id="GO:0006813">
    <property type="term" value="P:potassium ion transport"/>
    <property type="evidence" value="ECO:0007669"/>
    <property type="project" value="UniProtKB-KW"/>
</dbReference>
<feature type="transmembrane region" description="Helical" evidence="10">
    <location>
        <begin position="206"/>
        <end position="233"/>
    </location>
</feature>
<dbReference type="PANTHER" id="PTHR32468">
    <property type="entry name" value="CATION/H + ANTIPORTER"/>
    <property type="match status" value="1"/>
</dbReference>
<feature type="domain" description="Cation/H+ exchanger transmembrane" evidence="11">
    <location>
        <begin position="56"/>
        <end position="431"/>
    </location>
</feature>
<feature type="transmembrane region" description="Helical" evidence="10">
    <location>
        <begin position="278"/>
        <end position="297"/>
    </location>
</feature>
<keyword evidence="6 10" id="KW-1133">Transmembrane helix</keyword>
<feature type="transmembrane region" description="Helical" evidence="10">
    <location>
        <begin position="72"/>
        <end position="91"/>
    </location>
</feature>
<sequence>MVGKQASGYVAGPFGQESMVCQFIQNTNSQGSTWFGGNPFSYTVPLLFAQISIIFLVTSLVWFLIRPCKQGLISAQLIGGIIMGQSFLGRIKAYRDHLFPPGGRQILETSADLGFIFYLFILGVHIDLNLVKKVERYAVVIGGLNFVVPLLAGFAGVYVVDSSLKLDDTAQRSLPLIASLTAMSSFPVITSVLADLNILNSEIGRIATLASLVSDIFNYSLSMMIGAVGMYVISQESSVVMSAVGALVFLLIILLILRPILNCVARRVGEGQQMKESHFVVISVVVLLCAFGSEILGQPSGLGTFILGVVVPDAAGLGSNIVSKLDALTTGLLVPAKFVISGLSMDMFSIKPLSAAAYLVILFLGYSAKFLVVFITALYYKIPSRDATALALILCCKGAIEAALYITLFEDGMLGRDAYAILLISMLTVTGLARPLIAHLYDPSSRYIGLCKNSIMLNQPNDELRMLVCIHNADNVPTIINLLDASTPMRDRPITLFALNLMELKGKGAAILEQTDRKTTKLTTSRSWSNQAANAINAFAERNQASVVVRHFTSVAPYASMHDDVCTLAADQVTNIVIVPFHKQYTTDSAVASNSPSMRLVNQNVMAKSPCSVGILIDRGQISTSQYVQKGGNYHVCLLFLGGMDDCEALAYCTRFIHNQMVNLTLFRAKTMGNERVIYKEELVKDAIGTTRVIGSIKDYDCDICVVGRYHDPDSEILAGINEWSECPELGIIGDMLATPDFQFSVLVVQQQPPGMDFAADGTTALQTVASGYITSSRYSDCKDDFDSFHRV</sequence>
<dbReference type="GO" id="GO:0006885">
    <property type="term" value="P:regulation of pH"/>
    <property type="evidence" value="ECO:0007669"/>
    <property type="project" value="TreeGrafter"/>
</dbReference>
<keyword evidence="2" id="KW-0813">Transport</keyword>
<dbReference type="InterPro" id="IPR038770">
    <property type="entry name" value="Na+/solute_symporter_sf"/>
</dbReference>
<keyword evidence="5" id="KW-0630">Potassium</keyword>
<dbReference type="Proteomes" id="UP001190926">
    <property type="component" value="Unassembled WGS sequence"/>
</dbReference>
<evidence type="ECO:0000256" key="9">
    <source>
        <dbReference type="ARBA" id="ARBA00038341"/>
    </source>
</evidence>
<evidence type="ECO:0000256" key="10">
    <source>
        <dbReference type="SAM" id="Phobius"/>
    </source>
</evidence>
<accession>A0AAD4JQ60</accession>
<keyword evidence="14" id="KW-1185">Reference proteome</keyword>
<keyword evidence="3" id="KW-0633">Potassium transport</keyword>
<dbReference type="InterPro" id="IPR057291">
    <property type="entry name" value="CHX17_2nd"/>
</dbReference>
<comment type="similarity">
    <text evidence="9">Belongs to the monovalent cation:proton antiporter 2 (CPA2) transporter (TC 2.A.37) family. CHX (TC 2.A.37.4) subfamily.</text>
</comment>
<comment type="subcellular location">
    <subcellularLocation>
        <location evidence="1">Membrane</location>
        <topology evidence="1">Multi-pass membrane protein</topology>
    </subcellularLocation>
</comment>
<organism evidence="13 14">
    <name type="scientific">Perilla frutescens var. hirtella</name>
    <name type="common">Perilla citriodora</name>
    <name type="synonym">Perilla setoyensis</name>
    <dbReference type="NCBI Taxonomy" id="608512"/>
    <lineage>
        <taxon>Eukaryota</taxon>
        <taxon>Viridiplantae</taxon>
        <taxon>Streptophyta</taxon>
        <taxon>Embryophyta</taxon>
        <taxon>Tracheophyta</taxon>
        <taxon>Spermatophyta</taxon>
        <taxon>Magnoliopsida</taxon>
        <taxon>eudicotyledons</taxon>
        <taxon>Gunneridae</taxon>
        <taxon>Pentapetalae</taxon>
        <taxon>asterids</taxon>
        <taxon>lamiids</taxon>
        <taxon>Lamiales</taxon>
        <taxon>Lamiaceae</taxon>
        <taxon>Nepetoideae</taxon>
        <taxon>Elsholtzieae</taxon>
        <taxon>Perilla</taxon>
    </lineage>
</organism>
<feature type="transmembrane region" description="Helical" evidence="10">
    <location>
        <begin position="239"/>
        <end position="257"/>
    </location>
</feature>
<dbReference type="GO" id="GO:0012505">
    <property type="term" value="C:endomembrane system"/>
    <property type="evidence" value="ECO:0007669"/>
    <property type="project" value="TreeGrafter"/>
</dbReference>
<keyword evidence="8 10" id="KW-0472">Membrane</keyword>
<keyword evidence="7" id="KW-0406">Ion transport</keyword>
<feature type="transmembrane region" description="Helical" evidence="10">
    <location>
        <begin position="387"/>
        <end position="406"/>
    </location>
</feature>
<name>A0AAD4JQ60_PERFH</name>
<dbReference type="EMBL" id="SDAM02000019">
    <property type="protein sequence ID" value="KAH6837078.1"/>
    <property type="molecule type" value="Genomic_DNA"/>
</dbReference>
<evidence type="ECO:0000256" key="4">
    <source>
        <dbReference type="ARBA" id="ARBA00022692"/>
    </source>
</evidence>
<evidence type="ECO:0000256" key="8">
    <source>
        <dbReference type="ARBA" id="ARBA00023136"/>
    </source>
</evidence>
<evidence type="ECO:0000313" key="14">
    <source>
        <dbReference type="Proteomes" id="UP001190926"/>
    </source>
</evidence>
<evidence type="ECO:0000256" key="7">
    <source>
        <dbReference type="ARBA" id="ARBA00023065"/>
    </source>
</evidence>
<dbReference type="AlphaFoldDB" id="A0AAD4JQ60"/>
<evidence type="ECO:0000256" key="2">
    <source>
        <dbReference type="ARBA" id="ARBA00022448"/>
    </source>
</evidence>
<evidence type="ECO:0000256" key="1">
    <source>
        <dbReference type="ARBA" id="ARBA00004141"/>
    </source>
</evidence>
<evidence type="ECO:0000313" key="13">
    <source>
        <dbReference type="EMBL" id="KAH6837078.1"/>
    </source>
</evidence>
<feature type="domain" description="Cation/H(+) antiporter central" evidence="12">
    <location>
        <begin position="493"/>
        <end position="626"/>
    </location>
</feature>
<dbReference type="InterPro" id="IPR006153">
    <property type="entry name" value="Cation/H_exchanger_TM"/>
</dbReference>
<evidence type="ECO:0000256" key="3">
    <source>
        <dbReference type="ARBA" id="ARBA00022538"/>
    </source>
</evidence>
<keyword evidence="4 10" id="KW-0812">Transmembrane</keyword>
<reference evidence="13 14" key="1">
    <citation type="journal article" date="2021" name="Nat. Commun.">
        <title>Incipient diploidization of the medicinal plant Perilla within 10,000 years.</title>
        <authorList>
            <person name="Zhang Y."/>
            <person name="Shen Q."/>
            <person name="Leng L."/>
            <person name="Zhang D."/>
            <person name="Chen S."/>
            <person name="Shi Y."/>
            <person name="Ning Z."/>
            <person name="Chen S."/>
        </authorList>
    </citation>
    <scope>NUCLEOTIDE SEQUENCE [LARGE SCALE GENOMIC DNA]</scope>
    <source>
        <strain evidence="14">cv. PC099</strain>
    </source>
</reference>
<dbReference type="GO" id="GO:1902600">
    <property type="term" value="P:proton transmembrane transport"/>
    <property type="evidence" value="ECO:0007669"/>
    <property type="project" value="InterPro"/>
</dbReference>
<evidence type="ECO:0000256" key="5">
    <source>
        <dbReference type="ARBA" id="ARBA00022958"/>
    </source>
</evidence>
<feature type="transmembrane region" description="Helical" evidence="10">
    <location>
        <begin position="355"/>
        <end position="380"/>
    </location>
</feature>
<evidence type="ECO:0000256" key="6">
    <source>
        <dbReference type="ARBA" id="ARBA00022989"/>
    </source>
</evidence>
<dbReference type="GO" id="GO:0015297">
    <property type="term" value="F:antiporter activity"/>
    <property type="evidence" value="ECO:0007669"/>
    <property type="project" value="InterPro"/>
</dbReference>
<evidence type="ECO:0000259" key="11">
    <source>
        <dbReference type="Pfam" id="PF00999"/>
    </source>
</evidence>
<feature type="transmembrane region" description="Helical" evidence="10">
    <location>
        <begin position="172"/>
        <end position="194"/>
    </location>
</feature>
<comment type="caution">
    <text evidence="13">The sequence shown here is derived from an EMBL/GenBank/DDBJ whole genome shotgun (WGS) entry which is preliminary data.</text>
</comment>
<evidence type="ECO:0000259" key="12">
    <source>
        <dbReference type="Pfam" id="PF23256"/>
    </source>
</evidence>
<dbReference type="GO" id="GO:0016020">
    <property type="term" value="C:membrane"/>
    <property type="evidence" value="ECO:0007669"/>
    <property type="project" value="UniProtKB-SubCell"/>
</dbReference>
<feature type="transmembrane region" description="Helical" evidence="10">
    <location>
        <begin position="418"/>
        <end position="437"/>
    </location>
</feature>
<evidence type="ECO:0008006" key="15">
    <source>
        <dbReference type="Google" id="ProtNLM"/>
    </source>
</evidence>
<dbReference type="PANTHER" id="PTHR32468:SF23">
    <property type="entry name" value="CATION_H(+) ANTIPORTER 14"/>
    <property type="match status" value="1"/>
</dbReference>
<gene>
    <name evidence="13" type="ORF">C2S53_015600</name>
</gene>
<dbReference type="Gene3D" id="1.20.1530.20">
    <property type="match status" value="1"/>
</dbReference>
<feature type="transmembrane region" description="Helical" evidence="10">
    <location>
        <begin position="42"/>
        <end position="65"/>
    </location>
</feature>
<proteinExistence type="inferred from homology"/>
<feature type="transmembrane region" description="Helical" evidence="10">
    <location>
        <begin position="111"/>
        <end position="130"/>
    </location>
</feature>
<dbReference type="Pfam" id="PF23256">
    <property type="entry name" value="CHX17_2nd"/>
    <property type="match status" value="1"/>
</dbReference>
<dbReference type="InterPro" id="IPR050794">
    <property type="entry name" value="CPA2_transporter"/>
</dbReference>
<protein>
    <recommendedName>
        <fullName evidence="15">Cation/H+ exchanger domain-containing protein</fullName>
    </recommendedName>
</protein>
<feature type="transmembrane region" description="Helical" evidence="10">
    <location>
        <begin position="137"/>
        <end position="160"/>
    </location>
</feature>
<dbReference type="Pfam" id="PF00999">
    <property type="entry name" value="Na_H_Exchanger"/>
    <property type="match status" value="1"/>
</dbReference>